<comment type="caution">
    <text evidence="1">The sequence shown here is derived from an EMBL/GenBank/DDBJ whole genome shotgun (WGS) entry which is preliminary data.</text>
</comment>
<dbReference type="OrthoDB" id="438641at2759"/>
<evidence type="ECO:0000313" key="2">
    <source>
        <dbReference type="Proteomes" id="UP000887226"/>
    </source>
</evidence>
<dbReference type="EMBL" id="MU253996">
    <property type="protein sequence ID" value="KAG9243220.1"/>
    <property type="molecule type" value="Genomic_DNA"/>
</dbReference>
<protein>
    <recommendedName>
        <fullName evidence="3">SET domain-containing protein</fullName>
    </recommendedName>
</protein>
<reference evidence="1" key="1">
    <citation type="journal article" date="2021" name="IMA Fungus">
        <title>Genomic characterization of three marine fungi, including Emericellopsis atlantica sp. nov. with signatures of a generalist lifestyle and marine biomass degradation.</title>
        <authorList>
            <person name="Hagestad O.C."/>
            <person name="Hou L."/>
            <person name="Andersen J.H."/>
            <person name="Hansen E.H."/>
            <person name="Altermark B."/>
            <person name="Li C."/>
            <person name="Kuhnert E."/>
            <person name="Cox R.J."/>
            <person name="Crous P.W."/>
            <person name="Spatafora J.W."/>
            <person name="Lail K."/>
            <person name="Amirebrahimi M."/>
            <person name="Lipzen A."/>
            <person name="Pangilinan J."/>
            <person name="Andreopoulos W."/>
            <person name="Hayes R.D."/>
            <person name="Ng V."/>
            <person name="Grigoriev I.V."/>
            <person name="Jackson S.A."/>
            <person name="Sutton T.D.S."/>
            <person name="Dobson A.D.W."/>
            <person name="Rama T."/>
        </authorList>
    </citation>
    <scope>NUCLEOTIDE SEQUENCE</scope>
    <source>
        <strain evidence="1">TRa3180A</strain>
    </source>
</reference>
<gene>
    <name evidence="1" type="ORF">BJ878DRAFT_399517</name>
</gene>
<keyword evidence="2" id="KW-1185">Reference proteome</keyword>
<feature type="non-terminal residue" evidence="1">
    <location>
        <position position="1"/>
    </location>
</feature>
<dbReference type="Proteomes" id="UP000887226">
    <property type="component" value="Unassembled WGS sequence"/>
</dbReference>
<feature type="non-terminal residue" evidence="1">
    <location>
        <position position="58"/>
    </location>
</feature>
<evidence type="ECO:0008006" key="3">
    <source>
        <dbReference type="Google" id="ProtNLM"/>
    </source>
</evidence>
<organism evidence="1 2">
    <name type="scientific">Calycina marina</name>
    <dbReference type="NCBI Taxonomy" id="1763456"/>
    <lineage>
        <taxon>Eukaryota</taxon>
        <taxon>Fungi</taxon>
        <taxon>Dikarya</taxon>
        <taxon>Ascomycota</taxon>
        <taxon>Pezizomycotina</taxon>
        <taxon>Leotiomycetes</taxon>
        <taxon>Helotiales</taxon>
        <taxon>Pezizellaceae</taxon>
        <taxon>Calycina</taxon>
    </lineage>
</organism>
<dbReference type="InterPro" id="IPR046341">
    <property type="entry name" value="SET_dom_sf"/>
</dbReference>
<sequence>CHAARDIKKGEELKISYVGDPMGVEAGENVEVGRSSQRDQFTKRFTSGCGCDICETEN</sequence>
<name>A0A9P7Z0Q0_9HELO</name>
<dbReference type="SUPFAM" id="SSF82199">
    <property type="entry name" value="SET domain"/>
    <property type="match status" value="1"/>
</dbReference>
<evidence type="ECO:0000313" key="1">
    <source>
        <dbReference type="EMBL" id="KAG9243220.1"/>
    </source>
</evidence>
<dbReference type="AlphaFoldDB" id="A0A9P7Z0Q0"/>
<proteinExistence type="predicted"/>
<accession>A0A9P7Z0Q0</accession>
<dbReference type="Gene3D" id="2.170.270.10">
    <property type="entry name" value="SET domain"/>
    <property type="match status" value="1"/>
</dbReference>